<dbReference type="SUPFAM" id="SSF81901">
    <property type="entry name" value="HCP-like"/>
    <property type="match status" value="2"/>
</dbReference>
<dbReference type="Pfam" id="PF08238">
    <property type="entry name" value="Sel1"/>
    <property type="match status" value="4"/>
</dbReference>
<dbReference type="STRING" id="1151754.M9LRH9"/>
<evidence type="ECO:0000313" key="4">
    <source>
        <dbReference type="Proteomes" id="UP000011976"/>
    </source>
</evidence>
<gene>
    <name evidence="3" type="ORF">PANT_18d00001</name>
</gene>
<feature type="region of interest" description="Disordered" evidence="2">
    <location>
        <begin position="1"/>
        <end position="23"/>
    </location>
</feature>
<dbReference type="Proteomes" id="UP000011976">
    <property type="component" value="Unassembled WGS sequence"/>
</dbReference>
<evidence type="ECO:0000256" key="1">
    <source>
        <dbReference type="ARBA" id="ARBA00038101"/>
    </source>
</evidence>
<dbReference type="InterPro" id="IPR006597">
    <property type="entry name" value="Sel1-like"/>
</dbReference>
<dbReference type="OrthoDB" id="2425131at2759"/>
<dbReference type="PANTHER" id="PTHR11102:SF160">
    <property type="entry name" value="ERAD-ASSOCIATED E3 UBIQUITIN-PROTEIN LIGASE COMPONENT HRD3"/>
    <property type="match status" value="1"/>
</dbReference>
<proteinExistence type="inferred from homology"/>
<comment type="similarity">
    <text evidence="1">Belongs to the sel-1 family.</text>
</comment>
<dbReference type="Gene3D" id="1.25.40.10">
    <property type="entry name" value="Tetratricopeptide repeat domain"/>
    <property type="match status" value="1"/>
</dbReference>
<feature type="compositionally biased region" description="Basic and acidic residues" evidence="2">
    <location>
        <begin position="1"/>
        <end position="11"/>
    </location>
</feature>
<organism evidence="3 4">
    <name type="scientific">Pseudozyma antarctica (strain T-34)</name>
    <name type="common">Yeast</name>
    <name type="synonym">Candida antarctica</name>
    <dbReference type="NCBI Taxonomy" id="1151754"/>
    <lineage>
        <taxon>Eukaryota</taxon>
        <taxon>Fungi</taxon>
        <taxon>Dikarya</taxon>
        <taxon>Basidiomycota</taxon>
        <taxon>Ustilaginomycotina</taxon>
        <taxon>Ustilaginomycetes</taxon>
        <taxon>Ustilaginales</taxon>
        <taxon>Ustilaginaceae</taxon>
        <taxon>Moesziomyces</taxon>
    </lineage>
</organism>
<dbReference type="EMBL" id="DF196784">
    <property type="protein sequence ID" value="GAC75661.1"/>
    <property type="molecule type" value="Genomic_DNA"/>
</dbReference>
<name>M9LRH9_PSEA3</name>
<sequence>MSGTRDADAKKWRPTASNADDSVRAELDTETASQLTLLGPLPPCLLLTSMFAPQSTSTIMTARIRARALLRTASQAPAAVARTRLPTQSLLASPSPICKIAVRRYAVPSSFRVPDATELESSVRRIFPSARYSDSSASTIDYDQACSLLTKLLIQLRTTADLPSAADREAYQASVDNDIISNAKAWGVGSGHLTELANVLLSASSDPRRQPLAFRLFEVAHQFGSDDAGYFWASMVLQNTAPPPPSGDAKARVQRALSLYQELSDAGNARGSVGVARLLLQRIQRGQVDKAQWPALIQQAVDLYTKAGDNGLAEAWFDLATLFQESRFNPPDPSRARAYLEKGAELGHSGCLFALGMQHLLDEEAGNKAQAFDLFKRAAEQGDAQSMFQVGSFYSLDRDKLAQHPDVTGGDKTMKQAHKDSFGVDPDDVEARFWLEQSAQSDYPPSILQLATLLGQHRALDPGAHQKRGLRTIDKTQADQLSYALLAKLLAILKTSGNLPSLPSQKGQWSNSQFHALIPHAQAMYEKLEKKLGDAPNDSAL</sequence>
<accession>M9LRH9</accession>
<protein>
    <submittedName>
        <fullName evidence="3">Uncharacterized protein</fullName>
    </submittedName>
</protein>
<evidence type="ECO:0000313" key="3">
    <source>
        <dbReference type="EMBL" id="GAC75661.1"/>
    </source>
</evidence>
<reference evidence="4" key="1">
    <citation type="journal article" date="2013" name="Genome Announc.">
        <title>Genome sequence of the basidiomycetous yeast Pseudozyma antarctica T-34, a producer of the glycolipid biosurfactants mannosylerythritol lipids.</title>
        <authorList>
            <person name="Morita T."/>
            <person name="Koike H."/>
            <person name="Koyama Y."/>
            <person name="Hagiwara H."/>
            <person name="Ito E."/>
            <person name="Fukuoka T."/>
            <person name="Imura T."/>
            <person name="Machida M."/>
            <person name="Kitamoto D."/>
        </authorList>
    </citation>
    <scope>NUCLEOTIDE SEQUENCE [LARGE SCALE GENOMIC DNA]</scope>
    <source>
        <strain evidence="4">T-34</strain>
    </source>
</reference>
<dbReference type="InterPro" id="IPR050767">
    <property type="entry name" value="Sel1_AlgK"/>
</dbReference>
<dbReference type="AlphaFoldDB" id="M9LRH9"/>
<dbReference type="SMART" id="SM00671">
    <property type="entry name" value="SEL1"/>
    <property type="match status" value="3"/>
</dbReference>
<dbReference type="InterPro" id="IPR011990">
    <property type="entry name" value="TPR-like_helical_dom_sf"/>
</dbReference>
<evidence type="ECO:0000256" key="2">
    <source>
        <dbReference type="SAM" id="MobiDB-lite"/>
    </source>
</evidence>
<dbReference type="PANTHER" id="PTHR11102">
    <property type="entry name" value="SEL-1-LIKE PROTEIN"/>
    <property type="match status" value="1"/>
</dbReference>